<dbReference type="GO" id="GO:0000160">
    <property type="term" value="P:phosphorelay signal transduction system"/>
    <property type="evidence" value="ECO:0007669"/>
    <property type="project" value="InterPro"/>
</dbReference>
<reference evidence="3" key="1">
    <citation type="submission" date="2022-10" db="EMBL/GenBank/DDBJ databases">
        <title>The complete genomes of actinobacterial strains from the NBC collection.</title>
        <authorList>
            <person name="Joergensen T.S."/>
            <person name="Alvarez Arevalo M."/>
            <person name="Sterndorff E.B."/>
            <person name="Faurdal D."/>
            <person name="Vuksanovic O."/>
            <person name="Mourched A.-S."/>
            <person name="Charusanti P."/>
            <person name="Shaw S."/>
            <person name="Blin K."/>
            <person name="Weber T."/>
        </authorList>
    </citation>
    <scope>NUCLEOTIDE SEQUENCE</scope>
    <source>
        <strain evidence="3">NBC 00180</strain>
    </source>
</reference>
<dbReference type="InterPro" id="IPR008207">
    <property type="entry name" value="Sig_transdc_His_kin_Hpt_dom"/>
</dbReference>
<accession>A0AAU1I959</accession>
<protein>
    <submittedName>
        <fullName evidence="3">Hpt domain-containing protein</fullName>
    </submittedName>
</protein>
<evidence type="ECO:0000256" key="1">
    <source>
        <dbReference type="PROSITE-ProRule" id="PRU00110"/>
    </source>
</evidence>
<dbReference type="PROSITE" id="PS50894">
    <property type="entry name" value="HPT"/>
    <property type="match status" value="1"/>
</dbReference>
<gene>
    <name evidence="3" type="ORF">OG477_42530</name>
</gene>
<dbReference type="AlphaFoldDB" id="A0AAU1I959"/>
<dbReference type="Pfam" id="PF01627">
    <property type="entry name" value="Hpt"/>
    <property type="match status" value="1"/>
</dbReference>
<feature type="modified residue" description="Phosphohistidine" evidence="1">
    <location>
        <position position="59"/>
    </location>
</feature>
<dbReference type="CDD" id="cd00088">
    <property type="entry name" value="HPT"/>
    <property type="match status" value="1"/>
</dbReference>
<evidence type="ECO:0000313" key="3">
    <source>
        <dbReference type="EMBL" id="WTP91533.1"/>
    </source>
</evidence>
<organism evidence="3">
    <name type="scientific">Streptomyces sp. NBC_00180</name>
    <dbReference type="NCBI Taxonomy" id="2903632"/>
    <lineage>
        <taxon>Bacteria</taxon>
        <taxon>Bacillati</taxon>
        <taxon>Actinomycetota</taxon>
        <taxon>Actinomycetes</taxon>
        <taxon>Kitasatosporales</taxon>
        <taxon>Streptomycetaceae</taxon>
        <taxon>Streptomyces</taxon>
    </lineage>
</organism>
<evidence type="ECO:0000259" key="2">
    <source>
        <dbReference type="PROSITE" id="PS50894"/>
    </source>
</evidence>
<name>A0AAU1I959_9ACTN</name>
<feature type="domain" description="HPt" evidence="2">
    <location>
        <begin position="20"/>
        <end position="121"/>
    </location>
</feature>
<keyword evidence="1" id="KW-0597">Phosphoprotein</keyword>
<dbReference type="EMBL" id="CP108140">
    <property type="protein sequence ID" value="WTP91533.1"/>
    <property type="molecule type" value="Genomic_DNA"/>
</dbReference>
<dbReference type="SMART" id="SM00073">
    <property type="entry name" value="HPT"/>
    <property type="match status" value="1"/>
</dbReference>
<dbReference type="SUPFAM" id="SSF47226">
    <property type="entry name" value="Histidine-containing phosphotransfer domain, HPT domain"/>
    <property type="match status" value="1"/>
</dbReference>
<sequence length="121" mass="13385">MPAVQVLNPQAVQDLVETFDAAIVLELIEAFLEDSLQLVHQMQQGIQNNDAEVVQRAAHTLKSQSKTFGLEQLAPLCQKLETLAAGSELPDHASDTSNEVQDAYRLAQNALRDLRESLRAY</sequence>
<dbReference type="Gene3D" id="1.20.120.160">
    <property type="entry name" value="HPT domain"/>
    <property type="match status" value="1"/>
</dbReference>
<proteinExistence type="predicted"/>
<dbReference type="InterPro" id="IPR036641">
    <property type="entry name" value="HPT_dom_sf"/>
</dbReference>